<reference evidence="2" key="2">
    <citation type="submission" date="2023-01" db="EMBL/GenBank/DDBJ databases">
        <authorList>
            <person name="Sun Q."/>
            <person name="Evtushenko L."/>
        </authorList>
    </citation>
    <scope>NUCLEOTIDE SEQUENCE</scope>
    <source>
        <strain evidence="2">VKM Ac-1321</strain>
    </source>
</reference>
<dbReference type="AlphaFoldDB" id="A0A9W6KHP8"/>
<sequence length="66" mass="7421">MLGQHRGEHRDKWPGEQPMVVDDDYCDGHRRTTLVPSRWPGSAARDPAALSAADTRRITLIDPNRA</sequence>
<dbReference type="EMBL" id="BSFP01000015">
    <property type="protein sequence ID" value="GLL01413.1"/>
    <property type="molecule type" value="Genomic_DNA"/>
</dbReference>
<evidence type="ECO:0000313" key="2">
    <source>
        <dbReference type="EMBL" id="GLL01413.1"/>
    </source>
</evidence>
<feature type="compositionally biased region" description="Basic and acidic residues" evidence="1">
    <location>
        <begin position="1"/>
        <end position="14"/>
    </location>
</feature>
<name>A0A9W6KHP8_9ACTN</name>
<protein>
    <submittedName>
        <fullName evidence="2">Uncharacterized protein</fullName>
    </submittedName>
</protein>
<gene>
    <name evidence="2" type="ORF">GCM10017581_031540</name>
</gene>
<dbReference type="Proteomes" id="UP001143480">
    <property type="component" value="Unassembled WGS sequence"/>
</dbReference>
<accession>A0A9W6KHP8</accession>
<reference evidence="2" key="1">
    <citation type="journal article" date="2014" name="Int. J. Syst. Evol. Microbiol.">
        <title>Complete genome sequence of Corynebacterium casei LMG S-19264T (=DSM 44701T), isolated from a smear-ripened cheese.</title>
        <authorList>
            <consortium name="US DOE Joint Genome Institute (JGI-PGF)"/>
            <person name="Walter F."/>
            <person name="Albersmeier A."/>
            <person name="Kalinowski J."/>
            <person name="Ruckert C."/>
        </authorList>
    </citation>
    <scope>NUCLEOTIDE SEQUENCE</scope>
    <source>
        <strain evidence="2">VKM Ac-1321</strain>
    </source>
</reference>
<proteinExistence type="predicted"/>
<feature type="region of interest" description="Disordered" evidence="1">
    <location>
        <begin position="1"/>
        <end position="20"/>
    </location>
</feature>
<keyword evidence="3" id="KW-1185">Reference proteome</keyword>
<evidence type="ECO:0000256" key="1">
    <source>
        <dbReference type="SAM" id="MobiDB-lite"/>
    </source>
</evidence>
<evidence type="ECO:0000313" key="3">
    <source>
        <dbReference type="Proteomes" id="UP001143480"/>
    </source>
</evidence>
<organism evidence="2 3">
    <name type="scientific">Dactylosporangium matsuzakiense</name>
    <dbReference type="NCBI Taxonomy" id="53360"/>
    <lineage>
        <taxon>Bacteria</taxon>
        <taxon>Bacillati</taxon>
        <taxon>Actinomycetota</taxon>
        <taxon>Actinomycetes</taxon>
        <taxon>Micromonosporales</taxon>
        <taxon>Micromonosporaceae</taxon>
        <taxon>Dactylosporangium</taxon>
    </lineage>
</organism>
<comment type="caution">
    <text evidence="2">The sequence shown here is derived from an EMBL/GenBank/DDBJ whole genome shotgun (WGS) entry which is preliminary data.</text>
</comment>